<evidence type="ECO:0000256" key="2">
    <source>
        <dbReference type="ARBA" id="ARBA00009598"/>
    </source>
</evidence>
<dbReference type="EMBL" id="GIIL01007836">
    <property type="protein sequence ID" value="NOV51562.1"/>
    <property type="molecule type" value="Transcribed_RNA"/>
</dbReference>
<sequence>MFFSGFVAERVSLRYFLSLGMILSGLLCYMFGLAKTLNIHYLWYFIVVQVLGGVIQSTGFPSVVTLVGRWCGRSKRGLIFGIWNSHTPIGNIIGTLIAAHFIEDDWSLSFLLPGALTGLVGFIIFLFLVDHPAKVQIVIDAKGLYHRVENDHDSSNESDNSDSQSQLFTQEDSPMLEERADRSTEESGQDKKAVGFLKALIIPGVIEYSLCLFFSKLVSYTFLYWLPNYIQNATTMGAKKSADLSTLFDVGGIAGAVLAGVISDLSGRSALTCGGMLILAVPTMLIYERWGSINMTMNIGMLLLCGALVNGPYALITTSVSTELGSKTKGDAHALATVTAIIDGTGSLGAAVGPLLAGVVSQGGWERVFYMLMVSDILALFMLIRLIVKDFTKKKSTSS</sequence>
<keyword evidence="3" id="KW-0813">Transport</keyword>
<feature type="transmembrane region" description="Helical" evidence="11">
    <location>
        <begin position="12"/>
        <end position="35"/>
    </location>
</feature>
<feature type="transmembrane region" description="Helical" evidence="11">
    <location>
        <begin position="78"/>
        <end position="102"/>
    </location>
</feature>
<evidence type="ECO:0000313" key="13">
    <source>
        <dbReference type="EMBL" id="NOV51562.1"/>
    </source>
</evidence>
<accession>A0A6M2DZD8</accession>
<feature type="transmembrane region" description="Helical" evidence="11">
    <location>
        <begin position="41"/>
        <end position="66"/>
    </location>
</feature>
<feature type="transmembrane region" description="Helical" evidence="11">
    <location>
        <begin position="368"/>
        <end position="388"/>
    </location>
</feature>
<feature type="transmembrane region" description="Helical" evidence="11">
    <location>
        <begin position="108"/>
        <end position="129"/>
    </location>
</feature>
<evidence type="ECO:0000256" key="7">
    <source>
        <dbReference type="ARBA" id="ARBA00023136"/>
    </source>
</evidence>
<evidence type="ECO:0000256" key="10">
    <source>
        <dbReference type="SAM" id="MobiDB-lite"/>
    </source>
</evidence>
<evidence type="ECO:0000259" key="12">
    <source>
        <dbReference type="PROSITE" id="PS50850"/>
    </source>
</evidence>
<dbReference type="InterPro" id="IPR000849">
    <property type="entry name" value="Sugar_P_transporter"/>
</dbReference>
<dbReference type="SUPFAM" id="SSF103473">
    <property type="entry name" value="MFS general substrate transporter"/>
    <property type="match status" value="1"/>
</dbReference>
<feature type="transmembrane region" description="Helical" evidence="11">
    <location>
        <begin position="332"/>
        <end position="356"/>
    </location>
</feature>
<feature type="transmembrane region" description="Helical" evidence="11">
    <location>
        <begin position="244"/>
        <end position="262"/>
    </location>
</feature>
<feature type="compositionally biased region" description="Low complexity" evidence="10">
    <location>
        <begin position="157"/>
        <end position="166"/>
    </location>
</feature>
<keyword evidence="6 11" id="KW-1133">Transmembrane helix</keyword>
<protein>
    <recommendedName>
        <fullName evidence="8">Sugar phosphate exchanger 3</fullName>
    </recommendedName>
    <alternativeName>
        <fullName evidence="9">Solute carrier family 37 member 3</fullName>
    </alternativeName>
</protein>
<dbReference type="PANTHER" id="PTHR43184:SF12">
    <property type="entry name" value="SUGAR PHOSPHATE EXCHANGER 3"/>
    <property type="match status" value="1"/>
</dbReference>
<evidence type="ECO:0000256" key="9">
    <source>
        <dbReference type="ARBA" id="ARBA00042039"/>
    </source>
</evidence>
<dbReference type="Gene3D" id="1.20.1250.20">
    <property type="entry name" value="MFS general substrate transporter like domains"/>
    <property type="match status" value="2"/>
</dbReference>
<proteinExistence type="inferred from homology"/>
<reference evidence="13" key="1">
    <citation type="submission" date="2020-03" db="EMBL/GenBank/DDBJ databases">
        <title>Transcriptomic Profiling of the Digestive Tract of the Rat Flea, Xenopsylla cheopis, Following Blood Feeding and Infection with Yersinia pestis.</title>
        <authorList>
            <person name="Bland D.M."/>
            <person name="Martens C.A."/>
            <person name="Virtaneva K."/>
            <person name="Kanakabandi K."/>
            <person name="Long D."/>
            <person name="Rosenke R."/>
            <person name="Saturday G.A."/>
            <person name="Hoyt F.H."/>
            <person name="Bruno D.P."/>
            <person name="Ribeiro J.M.C."/>
            <person name="Hinnebusch J."/>
        </authorList>
    </citation>
    <scope>NUCLEOTIDE SEQUENCE</scope>
</reference>
<evidence type="ECO:0000256" key="4">
    <source>
        <dbReference type="ARBA" id="ARBA00022597"/>
    </source>
</evidence>
<dbReference type="Pfam" id="PF07690">
    <property type="entry name" value="MFS_1"/>
    <property type="match status" value="1"/>
</dbReference>
<keyword evidence="5 11" id="KW-0812">Transmembrane</keyword>
<name>A0A6M2DZD8_XENCH</name>
<dbReference type="InterPro" id="IPR020846">
    <property type="entry name" value="MFS_dom"/>
</dbReference>
<feature type="transmembrane region" description="Helical" evidence="11">
    <location>
        <begin position="269"/>
        <end position="287"/>
    </location>
</feature>
<keyword evidence="7 11" id="KW-0472">Membrane</keyword>
<dbReference type="InterPro" id="IPR011701">
    <property type="entry name" value="MFS"/>
</dbReference>
<comment type="subcellular location">
    <subcellularLocation>
        <location evidence="1">Membrane</location>
        <topology evidence="1">Multi-pass membrane protein</topology>
    </subcellularLocation>
</comment>
<dbReference type="AlphaFoldDB" id="A0A6M2DZD8"/>
<keyword evidence="4" id="KW-0762">Sugar transport</keyword>
<comment type="similarity">
    <text evidence="2">Belongs to the major facilitator superfamily. Organophosphate:Pi antiporter (OPA) (TC 2.A.1.4) family.</text>
</comment>
<feature type="transmembrane region" description="Helical" evidence="11">
    <location>
        <begin position="200"/>
        <end position="224"/>
    </location>
</feature>
<feature type="transmembrane region" description="Helical" evidence="11">
    <location>
        <begin position="299"/>
        <end position="320"/>
    </location>
</feature>
<evidence type="ECO:0000256" key="8">
    <source>
        <dbReference type="ARBA" id="ARBA00041091"/>
    </source>
</evidence>
<dbReference type="InterPro" id="IPR036259">
    <property type="entry name" value="MFS_trans_sf"/>
</dbReference>
<feature type="domain" description="Major facilitator superfamily (MFS) profile" evidence="12">
    <location>
        <begin position="1"/>
        <end position="391"/>
    </location>
</feature>
<evidence type="ECO:0000256" key="1">
    <source>
        <dbReference type="ARBA" id="ARBA00004141"/>
    </source>
</evidence>
<feature type="region of interest" description="Disordered" evidence="10">
    <location>
        <begin position="150"/>
        <end position="187"/>
    </location>
</feature>
<dbReference type="GO" id="GO:0016020">
    <property type="term" value="C:membrane"/>
    <property type="evidence" value="ECO:0007669"/>
    <property type="project" value="UniProtKB-SubCell"/>
</dbReference>
<evidence type="ECO:0000256" key="11">
    <source>
        <dbReference type="SAM" id="Phobius"/>
    </source>
</evidence>
<feature type="compositionally biased region" description="Basic and acidic residues" evidence="10">
    <location>
        <begin position="176"/>
        <end position="187"/>
    </location>
</feature>
<dbReference type="GO" id="GO:0022857">
    <property type="term" value="F:transmembrane transporter activity"/>
    <property type="evidence" value="ECO:0007669"/>
    <property type="project" value="InterPro"/>
</dbReference>
<organism evidence="13">
    <name type="scientific">Xenopsylla cheopis</name>
    <name type="common">Oriental rat flea</name>
    <name type="synonym">Pulex cheopis</name>
    <dbReference type="NCBI Taxonomy" id="163159"/>
    <lineage>
        <taxon>Eukaryota</taxon>
        <taxon>Metazoa</taxon>
        <taxon>Ecdysozoa</taxon>
        <taxon>Arthropoda</taxon>
        <taxon>Hexapoda</taxon>
        <taxon>Insecta</taxon>
        <taxon>Pterygota</taxon>
        <taxon>Neoptera</taxon>
        <taxon>Endopterygota</taxon>
        <taxon>Siphonaptera</taxon>
        <taxon>Pulicidae</taxon>
        <taxon>Xenopsyllinae</taxon>
        <taxon>Xenopsylla</taxon>
    </lineage>
</organism>
<evidence type="ECO:0000256" key="5">
    <source>
        <dbReference type="ARBA" id="ARBA00022692"/>
    </source>
</evidence>
<dbReference type="PIRSF" id="PIRSF002808">
    <property type="entry name" value="Hexose_phosphate_transp"/>
    <property type="match status" value="1"/>
</dbReference>
<evidence type="ECO:0000256" key="3">
    <source>
        <dbReference type="ARBA" id="ARBA00022448"/>
    </source>
</evidence>
<dbReference type="PANTHER" id="PTHR43184">
    <property type="entry name" value="MAJOR FACILITATOR SUPERFAMILY TRANSPORTER 16, ISOFORM B"/>
    <property type="match status" value="1"/>
</dbReference>
<evidence type="ECO:0000256" key="6">
    <source>
        <dbReference type="ARBA" id="ARBA00022989"/>
    </source>
</evidence>
<dbReference type="PROSITE" id="PS50850">
    <property type="entry name" value="MFS"/>
    <property type="match status" value="1"/>
</dbReference>